<accession>A0AAW2YY21</accession>
<comment type="subcellular location">
    <subcellularLocation>
        <location evidence="1">Nucleus</location>
    </subcellularLocation>
</comment>
<dbReference type="InterPro" id="IPR008409">
    <property type="entry name" value="SPF27"/>
</dbReference>
<evidence type="ECO:0000256" key="1">
    <source>
        <dbReference type="ARBA" id="ARBA00004123"/>
    </source>
</evidence>
<organism evidence="8 9">
    <name type="scientific">Acrasis kona</name>
    <dbReference type="NCBI Taxonomy" id="1008807"/>
    <lineage>
        <taxon>Eukaryota</taxon>
        <taxon>Discoba</taxon>
        <taxon>Heterolobosea</taxon>
        <taxon>Tetramitia</taxon>
        <taxon>Eutetramitia</taxon>
        <taxon>Acrasidae</taxon>
        <taxon>Acrasis</taxon>
    </lineage>
</organism>
<reference evidence="8 9" key="1">
    <citation type="submission" date="2024-03" db="EMBL/GenBank/DDBJ databases">
        <title>The Acrasis kona genome and developmental transcriptomes reveal deep origins of eukaryotic multicellular pathways.</title>
        <authorList>
            <person name="Sheikh S."/>
            <person name="Fu C.-J."/>
            <person name="Brown M.W."/>
            <person name="Baldauf S.L."/>
        </authorList>
    </citation>
    <scope>NUCLEOTIDE SEQUENCE [LARGE SCALE GENOMIC DNA]</scope>
    <source>
        <strain evidence="8 9">ATCC MYA-3509</strain>
    </source>
</reference>
<comment type="caution">
    <text evidence="8">The sequence shown here is derived from an EMBL/GenBank/DDBJ whole genome shotgun (WGS) entry which is preliminary data.</text>
</comment>
<evidence type="ECO:0000313" key="8">
    <source>
        <dbReference type="EMBL" id="KAL0482035.1"/>
    </source>
</evidence>
<keyword evidence="7" id="KW-0175">Coiled coil</keyword>
<evidence type="ECO:0000256" key="6">
    <source>
        <dbReference type="ARBA" id="ARBA00023242"/>
    </source>
</evidence>
<keyword evidence="9" id="KW-1185">Reference proteome</keyword>
<dbReference type="GO" id="GO:0006397">
    <property type="term" value="P:mRNA processing"/>
    <property type="evidence" value="ECO:0007669"/>
    <property type="project" value="UniProtKB-KW"/>
</dbReference>
<gene>
    <name evidence="8" type="ORF">AKO1_013288</name>
</gene>
<dbReference type="Proteomes" id="UP001431209">
    <property type="component" value="Unassembled WGS sequence"/>
</dbReference>
<comment type="similarity">
    <text evidence="2">Belongs to the SPF27 family.</text>
</comment>
<dbReference type="GO" id="GO:0071011">
    <property type="term" value="C:precatalytic spliceosome"/>
    <property type="evidence" value="ECO:0007669"/>
    <property type="project" value="TreeGrafter"/>
</dbReference>
<protein>
    <submittedName>
        <fullName evidence="8">Pre-mRNA-splicing factor SPF27</fullName>
    </submittedName>
</protein>
<dbReference type="EMBL" id="JAOPGA020000807">
    <property type="protein sequence ID" value="KAL0482035.1"/>
    <property type="molecule type" value="Genomic_DNA"/>
</dbReference>
<evidence type="ECO:0000256" key="7">
    <source>
        <dbReference type="SAM" id="Coils"/>
    </source>
</evidence>
<sequence>MQQIEPTLLIDALPYVDNELNDPVVQNTVRLMIEQEMSKIKFNKEEYVGHIAVPDWNFKGSTLGLKEQFISDATTGAYLPISNRISENTTTYSANQRDAIQYEYNNISLINLQLSSRYASLAWKKFNSELEQTQQKLSHDINKIRADVDQMNRKRKLDQLKIKDKLELDNHEWMNLALNNVELERECEIVESQIKKLKVQHESIKT</sequence>
<dbReference type="AlphaFoldDB" id="A0AAW2YY21"/>
<keyword evidence="5" id="KW-0508">mRNA splicing</keyword>
<proteinExistence type="inferred from homology"/>
<dbReference type="GO" id="GO:0071013">
    <property type="term" value="C:catalytic step 2 spliceosome"/>
    <property type="evidence" value="ECO:0007669"/>
    <property type="project" value="TreeGrafter"/>
</dbReference>
<name>A0AAW2YY21_9EUKA</name>
<evidence type="ECO:0000256" key="3">
    <source>
        <dbReference type="ARBA" id="ARBA00022664"/>
    </source>
</evidence>
<evidence type="ECO:0000256" key="5">
    <source>
        <dbReference type="ARBA" id="ARBA00023187"/>
    </source>
</evidence>
<keyword evidence="3" id="KW-0507">mRNA processing</keyword>
<dbReference type="GO" id="GO:0000974">
    <property type="term" value="C:Prp19 complex"/>
    <property type="evidence" value="ECO:0007669"/>
    <property type="project" value="TreeGrafter"/>
</dbReference>
<dbReference type="Pfam" id="PF05700">
    <property type="entry name" value="BCAS2"/>
    <property type="match status" value="2"/>
</dbReference>
<feature type="coiled-coil region" evidence="7">
    <location>
        <begin position="127"/>
        <end position="154"/>
    </location>
</feature>
<keyword evidence="6" id="KW-0539">Nucleus</keyword>
<dbReference type="GO" id="GO:0008380">
    <property type="term" value="P:RNA splicing"/>
    <property type="evidence" value="ECO:0007669"/>
    <property type="project" value="UniProtKB-KW"/>
</dbReference>
<dbReference type="PANTHER" id="PTHR13296">
    <property type="entry name" value="BCAS2 PROTEIN"/>
    <property type="match status" value="1"/>
</dbReference>
<keyword evidence="4" id="KW-0747">Spliceosome</keyword>
<evidence type="ECO:0000256" key="4">
    <source>
        <dbReference type="ARBA" id="ARBA00022728"/>
    </source>
</evidence>
<evidence type="ECO:0000256" key="2">
    <source>
        <dbReference type="ARBA" id="ARBA00010788"/>
    </source>
</evidence>
<dbReference type="PANTHER" id="PTHR13296:SF0">
    <property type="entry name" value="PRE-MRNA-SPLICING FACTOR SPF27"/>
    <property type="match status" value="1"/>
</dbReference>
<evidence type="ECO:0000313" key="9">
    <source>
        <dbReference type="Proteomes" id="UP001431209"/>
    </source>
</evidence>